<protein>
    <submittedName>
        <fullName evidence="2">DUF1295 domain-containing protein</fullName>
    </submittedName>
</protein>
<dbReference type="InterPro" id="IPR010721">
    <property type="entry name" value="UstE-like"/>
</dbReference>
<dbReference type="PANTHER" id="PTHR32251:SF17">
    <property type="entry name" value="STEROID 5-ALPHA REDUCTASE C-TERMINAL DOMAIN-CONTAINING PROTEIN"/>
    <property type="match status" value="1"/>
</dbReference>
<evidence type="ECO:0000256" key="1">
    <source>
        <dbReference type="SAM" id="Phobius"/>
    </source>
</evidence>
<reference evidence="2 3" key="1">
    <citation type="submission" date="2019-04" db="EMBL/GenBank/DDBJ databases">
        <title>Isachenkonia alkalipeptolytica gen. nov. sp. nov. a new anaerobic, alkiliphilic organothrophic bacterium capable to reduce synthesized ferrihydrite isolated from a soda lake.</title>
        <authorList>
            <person name="Toshchakov S.V."/>
            <person name="Zavarzina D.G."/>
            <person name="Zhilina T.N."/>
            <person name="Kostrikina N.A."/>
            <person name="Kublanov I.V."/>
        </authorList>
    </citation>
    <scope>NUCLEOTIDE SEQUENCE [LARGE SCALE GENOMIC DNA]</scope>
    <source>
        <strain evidence="2 3">Z-1701</strain>
    </source>
</reference>
<feature type="transmembrane region" description="Helical" evidence="1">
    <location>
        <begin position="193"/>
        <end position="222"/>
    </location>
</feature>
<feature type="transmembrane region" description="Helical" evidence="1">
    <location>
        <begin position="6"/>
        <end position="26"/>
    </location>
</feature>
<feature type="transmembrane region" description="Helical" evidence="1">
    <location>
        <begin position="104"/>
        <end position="125"/>
    </location>
</feature>
<dbReference type="RefSeq" id="WP_160723174.1">
    <property type="nucleotide sequence ID" value="NZ_SUMG01000026.1"/>
</dbReference>
<dbReference type="PANTHER" id="PTHR32251">
    <property type="entry name" value="3-OXO-5-ALPHA-STEROID 4-DEHYDROGENASE"/>
    <property type="match status" value="1"/>
</dbReference>
<sequence>MHSIIIESILVLFVYFFLFFVVGTAIKNNSIVDMGWGIGFVILAWFTTLRSGNFGGANLLITILISIWGIRLFYHILKRNLGKGEDFRYANWRKEWGKWVIPRAFFQVYMLQGVFMFIVALPVILINTQGSPGDITLFSMIGLVIWLIGFFFESVGDYQLKKFKENPENKGKIMDSGLWKYTRHPNYFGEATMWWGLGVISISAGGSIAVFISPIVITYLLLFVSGVPMLEKSFDKRPGYQEYKEVTPKFFPWFPKKK</sequence>
<organism evidence="2 3">
    <name type="scientific">Isachenkonia alkalipeptolytica</name>
    <dbReference type="NCBI Taxonomy" id="2565777"/>
    <lineage>
        <taxon>Bacteria</taxon>
        <taxon>Bacillati</taxon>
        <taxon>Bacillota</taxon>
        <taxon>Clostridia</taxon>
        <taxon>Eubacteriales</taxon>
        <taxon>Clostridiaceae</taxon>
        <taxon>Isachenkonia</taxon>
    </lineage>
</organism>
<evidence type="ECO:0000313" key="2">
    <source>
        <dbReference type="EMBL" id="NBG89468.1"/>
    </source>
</evidence>
<feature type="transmembrane region" description="Helical" evidence="1">
    <location>
        <begin position="137"/>
        <end position="155"/>
    </location>
</feature>
<gene>
    <name evidence="2" type="ORF">ISALK_13315</name>
</gene>
<evidence type="ECO:0000313" key="3">
    <source>
        <dbReference type="Proteomes" id="UP000449710"/>
    </source>
</evidence>
<proteinExistence type="predicted"/>
<comment type="caution">
    <text evidence="2">The sequence shown here is derived from an EMBL/GenBank/DDBJ whole genome shotgun (WGS) entry which is preliminary data.</text>
</comment>
<dbReference type="Pfam" id="PF06966">
    <property type="entry name" value="DUF1295"/>
    <property type="match status" value="1"/>
</dbReference>
<dbReference type="Gene3D" id="1.20.120.1630">
    <property type="match status" value="1"/>
</dbReference>
<dbReference type="GO" id="GO:0016020">
    <property type="term" value="C:membrane"/>
    <property type="evidence" value="ECO:0007669"/>
    <property type="project" value="TreeGrafter"/>
</dbReference>
<feature type="transmembrane region" description="Helical" evidence="1">
    <location>
        <begin position="31"/>
        <end position="48"/>
    </location>
</feature>
<keyword evidence="1" id="KW-0472">Membrane</keyword>
<keyword evidence="3" id="KW-1185">Reference proteome</keyword>
<dbReference type="AlphaFoldDB" id="A0AA43XMC1"/>
<keyword evidence="1" id="KW-0812">Transmembrane</keyword>
<name>A0AA43XMC1_9CLOT</name>
<accession>A0AA43XMC1</accession>
<dbReference type="PROSITE" id="PS50244">
    <property type="entry name" value="S5A_REDUCTASE"/>
    <property type="match status" value="1"/>
</dbReference>
<keyword evidence="1" id="KW-1133">Transmembrane helix</keyword>
<feature type="transmembrane region" description="Helical" evidence="1">
    <location>
        <begin position="54"/>
        <end position="74"/>
    </location>
</feature>
<dbReference type="EMBL" id="SUMG01000026">
    <property type="protein sequence ID" value="NBG89468.1"/>
    <property type="molecule type" value="Genomic_DNA"/>
</dbReference>
<dbReference type="Proteomes" id="UP000449710">
    <property type="component" value="Unassembled WGS sequence"/>
</dbReference>